<evidence type="ECO:0000313" key="5">
    <source>
        <dbReference type="Proteomes" id="UP000243797"/>
    </source>
</evidence>
<comment type="caution">
    <text evidence="4">The sequence shown here is derived from an EMBL/GenBank/DDBJ whole genome shotgun (WGS) entry which is preliminary data.</text>
</comment>
<feature type="domain" description="CN hydrolase" evidence="3">
    <location>
        <begin position="4"/>
        <end position="308"/>
    </location>
</feature>
<gene>
    <name evidence="4" type="ORF">CAC42_8220</name>
</gene>
<evidence type="ECO:0000256" key="1">
    <source>
        <dbReference type="ARBA" id="ARBA00008129"/>
    </source>
</evidence>
<dbReference type="InParanoid" id="A0A2K1QJZ7"/>
<dbReference type="Gene3D" id="3.60.110.10">
    <property type="entry name" value="Carbon-nitrogen hydrolase"/>
    <property type="match status" value="1"/>
</dbReference>
<dbReference type="Pfam" id="PF00795">
    <property type="entry name" value="CN_hydrolase"/>
    <property type="match status" value="1"/>
</dbReference>
<keyword evidence="5" id="KW-1185">Reference proteome</keyword>
<dbReference type="PANTHER" id="PTHR46044">
    <property type="entry name" value="NITRILASE"/>
    <property type="match status" value="1"/>
</dbReference>
<dbReference type="CDD" id="cd07564">
    <property type="entry name" value="nitrilases_CHs"/>
    <property type="match status" value="1"/>
</dbReference>
<organism evidence="4 5">
    <name type="scientific">Sphaceloma murrayae</name>
    <dbReference type="NCBI Taxonomy" id="2082308"/>
    <lineage>
        <taxon>Eukaryota</taxon>
        <taxon>Fungi</taxon>
        <taxon>Dikarya</taxon>
        <taxon>Ascomycota</taxon>
        <taxon>Pezizomycotina</taxon>
        <taxon>Dothideomycetes</taxon>
        <taxon>Dothideomycetidae</taxon>
        <taxon>Myriangiales</taxon>
        <taxon>Elsinoaceae</taxon>
        <taxon>Sphaceloma</taxon>
    </lineage>
</organism>
<feature type="region of interest" description="Disordered" evidence="2">
    <location>
        <begin position="339"/>
        <end position="371"/>
    </location>
</feature>
<dbReference type="AlphaFoldDB" id="A0A2K1QJZ7"/>
<dbReference type="InterPro" id="IPR044149">
    <property type="entry name" value="Nitrilases_CHs"/>
</dbReference>
<dbReference type="InterPro" id="IPR036526">
    <property type="entry name" value="C-N_Hydrolase_sf"/>
</dbReference>
<dbReference type="OrthoDB" id="10250282at2759"/>
<accession>A0A2K1QJZ7</accession>
<dbReference type="InterPro" id="IPR003010">
    <property type="entry name" value="C-N_Hydrolase"/>
</dbReference>
<evidence type="ECO:0000259" key="3">
    <source>
        <dbReference type="PROSITE" id="PS50263"/>
    </source>
</evidence>
<feature type="compositionally biased region" description="Basic and acidic residues" evidence="2">
    <location>
        <begin position="339"/>
        <end position="365"/>
    </location>
</feature>
<dbReference type="STRING" id="2082308.A0A2K1QJZ7"/>
<dbReference type="PROSITE" id="PS50263">
    <property type="entry name" value="CN_HYDROLASE"/>
    <property type="match status" value="1"/>
</dbReference>
<sequence>MSTLRVAACHASPVFLSARGTTDKALGLISAAAHNSANLVVFPESFIPAFPIWSALRSPAENHALFQRMATESLSIDSEHIRAIQQSARQHRVTVSLGFSEKARSHHGTLWNSNLIIGADGEVAVHHRKLVATFFEKLTWAPGDGFGVRVAETAHGKIGALICGENTNPLARYALMAQGEQVHVSTWPAVWPTRVMREGQGEAGTGRNYDNVAANRTRAAAHCFEAKCFGVLCSGFLDQEAIEAVVDGAEAPDVVRSTLMRSPRGATMYLDPTGGLLPGFTMDAATGKKEEKPHLQSEEGILYCDMDLADCIEGKQYHDVVGGYQRLDVFQLNVDRSRREPARFVEPTQDHEDSNRRSQSKDKGRSTNTSG</sequence>
<dbReference type="GO" id="GO:0003824">
    <property type="term" value="F:catalytic activity"/>
    <property type="evidence" value="ECO:0007669"/>
    <property type="project" value="InterPro"/>
</dbReference>
<name>A0A2K1QJZ7_9PEZI</name>
<dbReference type="Proteomes" id="UP000243797">
    <property type="component" value="Unassembled WGS sequence"/>
</dbReference>
<dbReference type="PANTHER" id="PTHR46044:SF2">
    <property type="entry name" value="CN HYDROLASE DOMAIN-CONTAINING PROTEIN"/>
    <property type="match status" value="1"/>
</dbReference>
<evidence type="ECO:0000313" key="4">
    <source>
        <dbReference type="EMBL" id="PNS15219.1"/>
    </source>
</evidence>
<evidence type="ECO:0000256" key="2">
    <source>
        <dbReference type="SAM" id="MobiDB-lite"/>
    </source>
</evidence>
<comment type="similarity">
    <text evidence="1">Belongs to the carbon-nitrogen hydrolase superfamily. Nitrilase family.</text>
</comment>
<dbReference type="SUPFAM" id="SSF56317">
    <property type="entry name" value="Carbon-nitrogen hydrolase"/>
    <property type="match status" value="1"/>
</dbReference>
<reference evidence="4 5" key="1">
    <citation type="submission" date="2017-06" db="EMBL/GenBank/DDBJ databases">
        <title>Draft genome sequence of a variant of Elsinoe murrayae.</title>
        <authorList>
            <person name="Cheng Q."/>
        </authorList>
    </citation>
    <scope>NUCLEOTIDE SEQUENCE [LARGE SCALE GENOMIC DNA]</scope>
    <source>
        <strain evidence="4 5">CQ-2017a</strain>
    </source>
</reference>
<protein>
    <submittedName>
        <fullName evidence="4">COP9 signalosome complex subunit 4</fullName>
    </submittedName>
</protein>
<dbReference type="EMBL" id="NKHZ01000080">
    <property type="protein sequence ID" value="PNS15219.1"/>
    <property type="molecule type" value="Genomic_DNA"/>
</dbReference>
<proteinExistence type="inferred from homology"/>